<evidence type="ECO:0000256" key="7">
    <source>
        <dbReference type="ARBA" id="ARBA00034754"/>
    </source>
</evidence>
<comment type="catalytic activity">
    <reaction evidence="8">
        <text>DNA(n) + a 2'-deoxyribonucleoside 5'-triphosphate = DNA(n+1) + diphosphate</text>
        <dbReference type="Rhea" id="RHEA:22508"/>
        <dbReference type="Rhea" id="RHEA-COMP:17339"/>
        <dbReference type="Rhea" id="RHEA-COMP:17340"/>
        <dbReference type="ChEBI" id="CHEBI:33019"/>
        <dbReference type="ChEBI" id="CHEBI:61560"/>
        <dbReference type="ChEBI" id="CHEBI:173112"/>
        <dbReference type="EC" id="2.7.7.7"/>
    </reaction>
</comment>
<feature type="domain" description="DNA polymerase III delta subunit-like C-terminal" evidence="11">
    <location>
        <begin position="216"/>
        <end position="335"/>
    </location>
</feature>
<dbReference type="InterPro" id="IPR008921">
    <property type="entry name" value="DNA_pol3_clamp-load_cplx_C"/>
</dbReference>
<dbReference type="GO" id="GO:0003887">
    <property type="term" value="F:DNA-directed DNA polymerase activity"/>
    <property type="evidence" value="ECO:0007669"/>
    <property type="project" value="UniProtKB-KW"/>
</dbReference>
<keyword evidence="13" id="KW-1185">Reference proteome</keyword>
<evidence type="ECO:0000256" key="9">
    <source>
        <dbReference type="SAM" id="Coils"/>
    </source>
</evidence>
<evidence type="ECO:0000259" key="10">
    <source>
        <dbReference type="Pfam" id="PF06144"/>
    </source>
</evidence>
<reference evidence="12 13" key="1">
    <citation type="journal article" date="2012" name="Appl. Environ. Microbiol.">
        <title>Genome Sequence of Thermotolerant Bacillus methanolicus: Features and Regulation Related to Methylotrophy and Production of L-Lysine and L-Glutamate from Methanol.</title>
        <authorList>
            <person name="Heggeset T.M."/>
            <person name="Krog A."/>
            <person name="Balzer S."/>
            <person name="Wentzel A."/>
            <person name="Ellingsen T.E."/>
            <person name="Brautaset T."/>
        </authorList>
    </citation>
    <scope>NUCLEOTIDE SEQUENCE [LARGE SCALE GENOMIC DNA]</scope>
    <source>
        <strain evidence="12 13">PB1</strain>
    </source>
</reference>
<dbReference type="InterPro" id="IPR005790">
    <property type="entry name" value="DNA_polIII_delta"/>
</dbReference>
<evidence type="ECO:0000256" key="5">
    <source>
        <dbReference type="ARBA" id="ARBA00022705"/>
    </source>
</evidence>
<dbReference type="eggNOG" id="COG1466">
    <property type="taxonomic scope" value="Bacteria"/>
</dbReference>
<keyword evidence="9" id="KW-0175">Coiled coil</keyword>
<keyword evidence="6" id="KW-0239">DNA-directed DNA polymerase</keyword>
<dbReference type="Pfam" id="PF06144">
    <property type="entry name" value="DNA_pol3_delta"/>
    <property type="match status" value="1"/>
</dbReference>
<dbReference type="Gene3D" id="1.10.8.60">
    <property type="match status" value="1"/>
</dbReference>
<dbReference type="Pfam" id="PF21694">
    <property type="entry name" value="DNA_pol3_delta_C"/>
    <property type="match status" value="1"/>
</dbReference>
<dbReference type="GO" id="GO:0009360">
    <property type="term" value="C:DNA polymerase III complex"/>
    <property type="evidence" value="ECO:0007669"/>
    <property type="project" value="InterPro"/>
</dbReference>
<dbReference type="Gene3D" id="3.40.50.300">
    <property type="entry name" value="P-loop containing nucleotide triphosphate hydrolases"/>
    <property type="match status" value="1"/>
</dbReference>
<organism evidence="12 13">
    <name type="scientific">Bacillus methanolicus PB1</name>
    <dbReference type="NCBI Taxonomy" id="997296"/>
    <lineage>
        <taxon>Bacteria</taxon>
        <taxon>Bacillati</taxon>
        <taxon>Bacillota</taxon>
        <taxon>Bacilli</taxon>
        <taxon>Bacillales</taxon>
        <taxon>Bacillaceae</taxon>
        <taxon>Bacillus</taxon>
    </lineage>
</organism>
<comment type="caution">
    <text evidence="12">The sequence shown here is derived from an EMBL/GenBank/DDBJ whole genome shotgun (WGS) entry which is preliminary data.</text>
</comment>
<dbReference type="EMBL" id="AFEU01000003">
    <property type="protein sequence ID" value="EIJ78941.1"/>
    <property type="molecule type" value="Genomic_DNA"/>
</dbReference>
<name>I3DXH0_BACMT</name>
<dbReference type="PANTHER" id="PTHR34388">
    <property type="entry name" value="DNA POLYMERASE III SUBUNIT DELTA"/>
    <property type="match status" value="1"/>
</dbReference>
<dbReference type="SUPFAM" id="SSF52540">
    <property type="entry name" value="P-loop containing nucleoside triphosphate hydrolases"/>
    <property type="match status" value="1"/>
</dbReference>
<evidence type="ECO:0000313" key="13">
    <source>
        <dbReference type="Proteomes" id="UP000010523"/>
    </source>
</evidence>
<dbReference type="PANTHER" id="PTHR34388:SF1">
    <property type="entry name" value="DNA POLYMERASE III SUBUNIT DELTA"/>
    <property type="match status" value="1"/>
</dbReference>
<feature type="domain" description="DNA polymerase III delta N-terminal" evidence="10">
    <location>
        <begin position="18"/>
        <end position="144"/>
    </location>
</feature>
<feature type="coiled-coil region" evidence="9">
    <location>
        <begin position="124"/>
        <end position="151"/>
    </location>
</feature>
<dbReference type="NCBIfam" id="TIGR01128">
    <property type="entry name" value="holA"/>
    <property type="match status" value="1"/>
</dbReference>
<dbReference type="InterPro" id="IPR010372">
    <property type="entry name" value="DNA_pol3_delta_N"/>
</dbReference>
<dbReference type="SUPFAM" id="SSF48019">
    <property type="entry name" value="post-AAA+ oligomerization domain-like"/>
    <property type="match status" value="1"/>
</dbReference>
<evidence type="ECO:0000256" key="1">
    <source>
        <dbReference type="ARBA" id="ARBA00012417"/>
    </source>
</evidence>
<evidence type="ECO:0000313" key="12">
    <source>
        <dbReference type="EMBL" id="EIJ78941.1"/>
    </source>
</evidence>
<proteinExistence type="inferred from homology"/>
<evidence type="ECO:0000256" key="8">
    <source>
        <dbReference type="ARBA" id="ARBA00049244"/>
    </source>
</evidence>
<evidence type="ECO:0000256" key="3">
    <source>
        <dbReference type="ARBA" id="ARBA00022679"/>
    </source>
</evidence>
<protein>
    <recommendedName>
        <fullName evidence="2">DNA polymerase III subunit delta</fullName>
        <ecNumber evidence="1">2.7.7.7</ecNumber>
    </recommendedName>
</protein>
<dbReference type="Gene3D" id="1.20.272.10">
    <property type="match status" value="1"/>
</dbReference>
<keyword evidence="4" id="KW-0548">Nucleotidyltransferase</keyword>
<gene>
    <name evidence="12" type="primary">holA</name>
    <name evidence="12" type="ORF">PB1_15324</name>
</gene>
<dbReference type="InterPro" id="IPR027417">
    <property type="entry name" value="P-loop_NTPase"/>
</dbReference>
<dbReference type="PATRIC" id="fig|997296.3.peg.3229"/>
<accession>I3DXH0</accession>
<evidence type="ECO:0000259" key="11">
    <source>
        <dbReference type="Pfam" id="PF21694"/>
    </source>
</evidence>
<keyword evidence="5" id="KW-0235">DNA replication</keyword>
<dbReference type="STRING" id="997296.PB1_15324"/>
<evidence type="ECO:0000256" key="2">
    <source>
        <dbReference type="ARBA" id="ARBA00017703"/>
    </source>
</evidence>
<sequence>MVLKVWKQIKKKQISPLYLLYGPESFLINETKQLLLSHVLENEEKDFSFSSYDLEETSIEKAIEDAETFPFMGEKRLIILNNPVFLTSEKTKEKVEHNLSKLEAYLQEPAPYSVVVFSAPYEKLDERKKIVKELKRKAVILEAKKLNEQELKYWIRERAAINGVEIDDDAVDVILSLAGTNLLMLKSEIDKLALYVEDEKRIDVSIVEKLVARSLEQNIFTLVDKVVHRKIDEAFRIYYDLLKQNEEPVKILSIISGQFRLIYQVKELARRGYGQQQIASFLKIHPFRVKLAAGQAKLFTDNELSFFIEQLANADYKMKTGDMDKQLLIELILFRLHDHAK</sequence>
<dbReference type="RefSeq" id="WP_004438047.1">
    <property type="nucleotide sequence ID" value="NZ_AFEU01000003.1"/>
</dbReference>
<keyword evidence="3" id="KW-0808">Transferase</keyword>
<dbReference type="Proteomes" id="UP000010523">
    <property type="component" value="Unassembled WGS sequence"/>
</dbReference>
<dbReference type="GO" id="GO:0003677">
    <property type="term" value="F:DNA binding"/>
    <property type="evidence" value="ECO:0007669"/>
    <property type="project" value="InterPro"/>
</dbReference>
<comment type="similarity">
    <text evidence="7">Belongs to the DNA polymerase HolA subunit family.</text>
</comment>
<evidence type="ECO:0000256" key="6">
    <source>
        <dbReference type="ARBA" id="ARBA00022932"/>
    </source>
</evidence>
<evidence type="ECO:0000256" key="4">
    <source>
        <dbReference type="ARBA" id="ARBA00022695"/>
    </source>
</evidence>
<dbReference type="GO" id="GO:0006261">
    <property type="term" value="P:DNA-templated DNA replication"/>
    <property type="evidence" value="ECO:0007669"/>
    <property type="project" value="TreeGrafter"/>
</dbReference>
<dbReference type="OrthoDB" id="9775929at2"/>
<dbReference type="EC" id="2.7.7.7" evidence="1"/>
<dbReference type="AlphaFoldDB" id="I3DXH0"/>
<dbReference type="InterPro" id="IPR048466">
    <property type="entry name" value="DNA_pol3_delta-like_C"/>
</dbReference>